<organism evidence="2 3">
    <name type="scientific">Chitinophaga skermanii</name>
    <dbReference type="NCBI Taxonomy" id="331697"/>
    <lineage>
        <taxon>Bacteria</taxon>
        <taxon>Pseudomonadati</taxon>
        <taxon>Bacteroidota</taxon>
        <taxon>Chitinophagia</taxon>
        <taxon>Chitinophagales</taxon>
        <taxon>Chitinophagaceae</taxon>
        <taxon>Chitinophaga</taxon>
    </lineage>
</organism>
<evidence type="ECO:0000256" key="1">
    <source>
        <dbReference type="SAM" id="Coils"/>
    </source>
</evidence>
<protein>
    <recommendedName>
        <fullName evidence="4">Cell division protein ZapB</fullName>
    </recommendedName>
</protein>
<dbReference type="EMBL" id="QLLL01000001">
    <property type="protein sequence ID" value="RAJ10777.1"/>
    <property type="molecule type" value="Genomic_DNA"/>
</dbReference>
<comment type="caution">
    <text evidence="2">The sequence shown here is derived from an EMBL/GenBank/DDBJ whole genome shotgun (WGS) entry which is preliminary data.</text>
</comment>
<evidence type="ECO:0000313" key="2">
    <source>
        <dbReference type="EMBL" id="RAJ10777.1"/>
    </source>
</evidence>
<dbReference type="AlphaFoldDB" id="A0A327RA36"/>
<name>A0A327RA36_9BACT</name>
<accession>A0A327RA36</accession>
<dbReference type="Proteomes" id="UP000249547">
    <property type="component" value="Unassembled WGS sequence"/>
</dbReference>
<dbReference type="RefSeq" id="WP_111595905.1">
    <property type="nucleotide sequence ID" value="NZ_QLLL01000001.1"/>
</dbReference>
<sequence>MEIDQYIQRIEDKLGLLLKKMQQVQAENVLLKEQVESQEQEIQLQYKALEDMESKLKTAAIANAAQHRSADDEAFKKEIRGKINEYIREIDRCIALLSA</sequence>
<keyword evidence="1" id="KW-0175">Coiled coil</keyword>
<feature type="coiled-coil region" evidence="1">
    <location>
        <begin position="7"/>
        <end position="55"/>
    </location>
</feature>
<dbReference type="OrthoDB" id="1467932at2"/>
<keyword evidence="3" id="KW-1185">Reference proteome</keyword>
<evidence type="ECO:0000313" key="3">
    <source>
        <dbReference type="Proteomes" id="UP000249547"/>
    </source>
</evidence>
<evidence type="ECO:0008006" key="4">
    <source>
        <dbReference type="Google" id="ProtNLM"/>
    </source>
</evidence>
<reference evidence="2 3" key="1">
    <citation type="submission" date="2018-06" db="EMBL/GenBank/DDBJ databases">
        <title>Genomic Encyclopedia of Archaeal and Bacterial Type Strains, Phase II (KMG-II): from individual species to whole genera.</title>
        <authorList>
            <person name="Goeker M."/>
        </authorList>
    </citation>
    <scope>NUCLEOTIDE SEQUENCE [LARGE SCALE GENOMIC DNA]</scope>
    <source>
        <strain evidence="2 3">DSM 23857</strain>
    </source>
</reference>
<gene>
    <name evidence="2" type="ORF">LX64_00384</name>
</gene>
<proteinExistence type="predicted"/>